<dbReference type="PROSITE" id="PS50943">
    <property type="entry name" value="HTH_CROC1"/>
    <property type="match status" value="1"/>
</dbReference>
<keyword evidence="3" id="KW-1185">Reference proteome</keyword>
<reference evidence="2 3" key="1">
    <citation type="submission" date="2021-10" db="EMBL/GenBank/DDBJ databases">
        <title>Anaerobic single-cell dispensing facilitates the cultivation of human gut bacteria.</title>
        <authorList>
            <person name="Afrizal A."/>
        </authorList>
    </citation>
    <scope>NUCLEOTIDE SEQUENCE [LARGE SCALE GENOMIC DNA]</scope>
    <source>
        <strain evidence="2 3">CLA-AA-H273</strain>
    </source>
</reference>
<organism evidence="2 3">
    <name type="scientific">Waltera acetigignens</name>
    <dbReference type="NCBI Taxonomy" id="2981769"/>
    <lineage>
        <taxon>Bacteria</taxon>
        <taxon>Bacillati</taxon>
        <taxon>Bacillota</taxon>
        <taxon>Clostridia</taxon>
        <taxon>Lachnospirales</taxon>
        <taxon>Lachnospiraceae</taxon>
        <taxon>Waltera</taxon>
    </lineage>
</organism>
<dbReference type="Pfam" id="PF01381">
    <property type="entry name" value="HTH_3"/>
    <property type="match status" value="1"/>
</dbReference>
<accession>A0AAE3A1X9</accession>
<dbReference type="EMBL" id="JAJEPV010000013">
    <property type="protein sequence ID" value="MCC2119330.1"/>
    <property type="molecule type" value="Genomic_DNA"/>
</dbReference>
<dbReference type="AlphaFoldDB" id="A0AAE3A1X9"/>
<evidence type="ECO:0000313" key="2">
    <source>
        <dbReference type="EMBL" id="MCC2119330.1"/>
    </source>
</evidence>
<dbReference type="InterPro" id="IPR010982">
    <property type="entry name" value="Lambda_DNA-bd_dom_sf"/>
</dbReference>
<comment type="caution">
    <text evidence="2">The sequence shown here is derived from an EMBL/GenBank/DDBJ whole genome shotgun (WGS) entry which is preliminary data.</text>
</comment>
<name>A0AAE3A1X9_9FIRM</name>
<evidence type="ECO:0000259" key="1">
    <source>
        <dbReference type="PROSITE" id="PS50943"/>
    </source>
</evidence>
<dbReference type="SUPFAM" id="SSF47413">
    <property type="entry name" value="lambda repressor-like DNA-binding domains"/>
    <property type="match status" value="1"/>
</dbReference>
<proteinExistence type="predicted"/>
<dbReference type="InterPro" id="IPR001387">
    <property type="entry name" value="Cro/C1-type_HTH"/>
</dbReference>
<dbReference type="Gene3D" id="1.10.260.40">
    <property type="entry name" value="lambda repressor-like DNA-binding domains"/>
    <property type="match status" value="1"/>
</dbReference>
<evidence type="ECO:0000313" key="3">
    <source>
        <dbReference type="Proteomes" id="UP001197795"/>
    </source>
</evidence>
<sequence>MDQEKIGVFISTLRKEHGMTQQQLADAIGVSNKTISKWECGV</sequence>
<protein>
    <submittedName>
        <fullName evidence="2">Helix-turn-helix domain-containing protein</fullName>
    </submittedName>
</protein>
<feature type="domain" description="HTH cro/C1-type" evidence="1">
    <location>
        <begin position="10"/>
        <end position="41"/>
    </location>
</feature>
<dbReference type="CDD" id="cd00093">
    <property type="entry name" value="HTH_XRE"/>
    <property type="match status" value="1"/>
</dbReference>
<dbReference type="GO" id="GO:0003677">
    <property type="term" value="F:DNA binding"/>
    <property type="evidence" value="ECO:0007669"/>
    <property type="project" value="InterPro"/>
</dbReference>
<dbReference type="RefSeq" id="WP_227733090.1">
    <property type="nucleotide sequence ID" value="NZ_JAJEPV010000013.1"/>
</dbReference>
<gene>
    <name evidence="2" type="ORF">LKD75_06910</name>
</gene>
<dbReference type="Proteomes" id="UP001197795">
    <property type="component" value="Unassembled WGS sequence"/>
</dbReference>